<evidence type="ECO:0000313" key="1">
    <source>
        <dbReference type="EMBL" id="KAK5650995.1"/>
    </source>
</evidence>
<dbReference type="AlphaFoldDB" id="A0AAN7VKH8"/>
<organism evidence="1 2">
    <name type="scientific">Pyrocoelia pectoralis</name>
    <dbReference type="NCBI Taxonomy" id="417401"/>
    <lineage>
        <taxon>Eukaryota</taxon>
        <taxon>Metazoa</taxon>
        <taxon>Ecdysozoa</taxon>
        <taxon>Arthropoda</taxon>
        <taxon>Hexapoda</taxon>
        <taxon>Insecta</taxon>
        <taxon>Pterygota</taxon>
        <taxon>Neoptera</taxon>
        <taxon>Endopterygota</taxon>
        <taxon>Coleoptera</taxon>
        <taxon>Polyphaga</taxon>
        <taxon>Elateriformia</taxon>
        <taxon>Elateroidea</taxon>
        <taxon>Lampyridae</taxon>
        <taxon>Lampyrinae</taxon>
        <taxon>Pyrocoelia</taxon>
    </lineage>
</organism>
<accession>A0AAN7VKH8</accession>
<proteinExistence type="predicted"/>
<dbReference type="EMBL" id="JAVRBK010000001">
    <property type="protein sequence ID" value="KAK5650995.1"/>
    <property type="molecule type" value="Genomic_DNA"/>
</dbReference>
<name>A0AAN7VKH8_9COLE</name>
<evidence type="ECO:0000313" key="2">
    <source>
        <dbReference type="Proteomes" id="UP001329430"/>
    </source>
</evidence>
<gene>
    <name evidence="1" type="ORF">RI129_002024</name>
</gene>
<dbReference type="Proteomes" id="UP001329430">
    <property type="component" value="Chromosome 1"/>
</dbReference>
<reference evidence="1 2" key="1">
    <citation type="journal article" date="2024" name="Insects">
        <title>An Improved Chromosome-Level Genome Assembly of the Firefly Pyrocoelia pectoralis.</title>
        <authorList>
            <person name="Fu X."/>
            <person name="Meyer-Rochow V.B."/>
            <person name="Ballantyne L."/>
            <person name="Zhu X."/>
        </authorList>
    </citation>
    <scope>NUCLEOTIDE SEQUENCE [LARGE SCALE GENOMIC DNA]</scope>
    <source>
        <strain evidence="1">XCY_ONT2</strain>
    </source>
</reference>
<protein>
    <submittedName>
        <fullName evidence="1">Uncharacterized protein</fullName>
    </submittedName>
</protein>
<sequence>MKTGKIVSIENSISHAQCMQLKHYIYLICFRNEGEPRKIRGALRKFSNLVAIKPTQFGTGIKMHRKFLGPYEIIKAKSNERYDVVKVGIHEGPLRTSTCAEFMRPWIQEDINSGTESWG</sequence>
<comment type="caution">
    <text evidence="1">The sequence shown here is derived from an EMBL/GenBank/DDBJ whole genome shotgun (WGS) entry which is preliminary data.</text>
</comment>
<keyword evidence="2" id="KW-1185">Reference proteome</keyword>